<dbReference type="AlphaFoldDB" id="A0A1Z5HV60"/>
<evidence type="ECO:0000313" key="14">
    <source>
        <dbReference type="Proteomes" id="UP000197032"/>
    </source>
</evidence>
<dbReference type="SUPFAM" id="SSF52540">
    <property type="entry name" value="P-loop containing nucleoside triphosphate hydrolases"/>
    <property type="match status" value="2"/>
</dbReference>
<dbReference type="InterPro" id="IPR032859">
    <property type="entry name" value="KH_dom-like"/>
</dbReference>
<evidence type="ECO:0000256" key="3">
    <source>
        <dbReference type="ARBA" id="ARBA00022517"/>
    </source>
</evidence>
<evidence type="ECO:0000256" key="1">
    <source>
        <dbReference type="ARBA" id="ARBA00008279"/>
    </source>
</evidence>
<evidence type="ECO:0000256" key="9">
    <source>
        <dbReference type="HAMAP-Rule" id="MF_00195"/>
    </source>
</evidence>
<evidence type="ECO:0000256" key="4">
    <source>
        <dbReference type="ARBA" id="ARBA00022737"/>
    </source>
</evidence>
<dbReference type="Pfam" id="PF01926">
    <property type="entry name" value="MMR_HSR1"/>
    <property type="match status" value="2"/>
</dbReference>
<dbReference type="OrthoDB" id="9805918at2"/>
<sequence length="437" mass="48893">MAKPVVAIVGRPNVGKSTLFNRITGARVAIVENIPGVTRDRLYRDADWRGREFTLVDTGGITSLNEEDTMTAQVKRQAELAIEEADVILFLVDAREGLNPDDEAIADILRRTDKPVILVANKVENFENPPIYDFYALGLGDPLPVSAAHGLNIGDLLDRLVENLPALEPEVYGEDAVKIAVVGRPNVGKSSLVNCFLGRERVIVSEIPGTTRDAVDTVFHFNGREYVLIDTAGIRRKARISEATERYSVIRSLRAIDRSDVVLVVLDAVEGVTEQDKRIAGYAHEAGKAAVIVVNKWDLVEKDGKTMNRYEEAIRRELSFMDYAPTIYVSALTKQRVFKIIELVNRVAEQAARRIPTSTLNQIIDEATHLNPPPSDKGRRLKIFYATQAGIKPPRFILFVNDPDLFHFSYRRYLENQLREAFGFEGTPIGLVIRKKE</sequence>
<organism evidence="13 14">
    <name type="scientific">Calderihabitans maritimus</name>
    <dbReference type="NCBI Taxonomy" id="1246530"/>
    <lineage>
        <taxon>Bacteria</taxon>
        <taxon>Bacillati</taxon>
        <taxon>Bacillota</taxon>
        <taxon>Clostridia</taxon>
        <taxon>Neomoorellales</taxon>
        <taxon>Calderihabitantaceae</taxon>
        <taxon>Calderihabitans</taxon>
    </lineage>
</organism>
<dbReference type="PIRSF" id="PIRSF006485">
    <property type="entry name" value="GTP-binding_EngA"/>
    <property type="match status" value="1"/>
</dbReference>
<dbReference type="GO" id="GO:0042254">
    <property type="term" value="P:ribosome biogenesis"/>
    <property type="evidence" value="ECO:0007669"/>
    <property type="project" value="UniProtKB-KW"/>
</dbReference>
<keyword evidence="5 9" id="KW-0547">Nucleotide-binding</keyword>
<dbReference type="PANTHER" id="PTHR43834:SF6">
    <property type="entry name" value="GTPASE DER"/>
    <property type="match status" value="1"/>
</dbReference>
<comment type="similarity">
    <text evidence="1 9 10 11">Belongs to the TRAFAC class TrmE-Era-EngA-EngB-Septin-like GTPase superfamily. EngA (Der) GTPase family.</text>
</comment>
<dbReference type="RefSeq" id="WP_088554421.1">
    <property type="nucleotide sequence ID" value="NZ_BDGJ01000125.1"/>
</dbReference>
<dbReference type="FunFam" id="3.40.50.300:FF:000057">
    <property type="entry name" value="GTPase Der"/>
    <property type="match status" value="1"/>
</dbReference>
<comment type="function">
    <text evidence="8 9 11">GTPase that plays an essential role in the late steps of ribosome biogenesis.</text>
</comment>
<dbReference type="PANTHER" id="PTHR43834">
    <property type="entry name" value="GTPASE DER"/>
    <property type="match status" value="1"/>
</dbReference>
<evidence type="ECO:0000256" key="5">
    <source>
        <dbReference type="ARBA" id="ARBA00022741"/>
    </source>
</evidence>
<evidence type="ECO:0000256" key="10">
    <source>
        <dbReference type="PROSITE-ProRule" id="PRU01049"/>
    </source>
</evidence>
<name>A0A1Z5HV60_9FIRM</name>
<feature type="binding site" evidence="9">
    <location>
        <begin position="121"/>
        <end position="124"/>
    </location>
    <ligand>
        <name>GTP</name>
        <dbReference type="ChEBI" id="CHEBI:37565"/>
        <label>1</label>
    </ligand>
</feature>
<dbReference type="InterPro" id="IPR005225">
    <property type="entry name" value="Small_GTP-bd"/>
</dbReference>
<feature type="binding site" evidence="9">
    <location>
        <begin position="10"/>
        <end position="17"/>
    </location>
    <ligand>
        <name>GTP</name>
        <dbReference type="ChEBI" id="CHEBI:37565"/>
        <label>1</label>
    </ligand>
</feature>
<dbReference type="Pfam" id="PF14714">
    <property type="entry name" value="KH_dom-like"/>
    <property type="match status" value="1"/>
</dbReference>
<keyword evidence="3 9" id="KW-0690">Ribosome biogenesis</keyword>
<evidence type="ECO:0000313" key="13">
    <source>
        <dbReference type="EMBL" id="GAW93237.1"/>
    </source>
</evidence>
<comment type="subunit">
    <text evidence="9">Associates with the 50S ribosomal subunit.</text>
</comment>
<reference evidence="14" key="1">
    <citation type="journal article" date="2017" name="Appl. Environ. Microbiol.">
        <title>Genomic Analysis of Calderihabitans maritimus KKC1, a Thermophilic, Hydrogenogenic, Carboxydotrophic Bacterium Isolated from Marine Sediment.</title>
        <authorList>
            <person name="Omae K."/>
            <person name="Yoneda Y."/>
            <person name="Fukuyama Y."/>
            <person name="Yoshida T."/>
            <person name="Sako Y."/>
        </authorList>
    </citation>
    <scope>NUCLEOTIDE SEQUENCE [LARGE SCALE GENOMIC DNA]</scope>
    <source>
        <strain evidence="14">KKC1</strain>
    </source>
</reference>
<dbReference type="InterPro" id="IPR016484">
    <property type="entry name" value="GTPase_Der"/>
</dbReference>
<keyword evidence="14" id="KW-1185">Reference proteome</keyword>
<gene>
    <name evidence="9" type="primary">der</name>
    <name evidence="13" type="ORF">KKC1_23760</name>
</gene>
<dbReference type="Gene3D" id="3.40.50.300">
    <property type="entry name" value="P-loop containing nucleotide triphosphate hydrolases"/>
    <property type="match status" value="2"/>
</dbReference>
<comment type="caution">
    <text evidence="13">The sequence shown here is derived from an EMBL/GenBank/DDBJ whole genome shotgun (WGS) entry which is preliminary data.</text>
</comment>
<evidence type="ECO:0000256" key="7">
    <source>
        <dbReference type="ARBA" id="ARBA00032345"/>
    </source>
</evidence>
<feature type="binding site" evidence="9">
    <location>
        <begin position="230"/>
        <end position="234"/>
    </location>
    <ligand>
        <name>GTP</name>
        <dbReference type="ChEBI" id="CHEBI:37565"/>
        <label>2</label>
    </ligand>
</feature>
<dbReference type="FunFam" id="3.40.50.300:FF:000040">
    <property type="entry name" value="GTPase Der"/>
    <property type="match status" value="1"/>
</dbReference>
<keyword evidence="6 9" id="KW-0342">GTP-binding</keyword>
<dbReference type="EMBL" id="BDGJ01000125">
    <property type="protein sequence ID" value="GAW93237.1"/>
    <property type="molecule type" value="Genomic_DNA"/>
</dbReference>
<dbReference type="PRINTS" id="PR00326">
    <property type="entry name" value="GTP1OBG"/>
</dbReference>
<feature type="domain" description="EngA-type G" evidence="12">
    <location>
        <begin position="177"/>
        <end position="352"/>
    </location>
</feature>
<dbReference type="Proteomes" id="UP000197032">
    <property type="component" value="Unassembled WGS sequence"/>
</dbReference>
<keyword evidence="4 11" id="KW-0677">Repeat</keyword>
<dbReference type="GO" id="GO:0043022">
    <property type="term" value="F:ribosome binding"/>
    <property type="evidence" value="ECO:0007669"/>
    <property type="project" value="TreeGrafter"/>
</dbReference>
<dbReference type="InterPro" id="IPR027417">
    <property type="entry name" value="P-loop_NTPase"/>
</dbReference>
<evidence type="ECO:0000256" key="6">
    <source>
        <dbReference type="ARBA" id="ARBA00023134"/>
    </source>
</evidence>
<accession>A0A1Z5HV60</accession>
<proteinExistence type="inferred from homology"/>
<dbReference type="FunFam" id="3.30.300.20:FF:000004">
    <property type="entry name" value="GTPase Der"/>
    <property type="match status" value="1"/>
</dbReference>
<dbReference type="CDD" id="cd01895">
    <property type="entry name" value="EngA2"/>
    <property type="match status" value="1"/>
</dbReference>
<evidence type="ECO:0000259" key="12">
    <source>
        <dbReference type="PROSITE" id="PS51712"/>
    </source>
</evidence>
<evidence type="ECO:0000256" key="2">
    <source>
        <dbReference type="ARBA" id="ARBA00020953"/>
    </source>
</evidence>
<dbReference type="NCBIfam" id="TIGR03594">
    <property type="entry name" value="GTPase_EngA"/>
    <property type="match status" value="1"/>
</dbReference>
<dbReference type="NCBIfam" id="TIGR00231">
    <property type="entry name" value="small_GTP"/>
    <property type="match status" value="2"/>
</dbReference>
<feature type="binding site" evidence="9">
    <location>
        <begin position="57"/>
        <end position="61"/>
    </location>
    <ligand>
        <name>GTP</name>
        <dbReference type="ChEBI" id="CHEBI:37565"/>
        <label>1</label>
    </ligand>
</feature>
<dbReference type="CDD" id="cd01894">
    <property type="entry name" value="EngA1"/>
    <property type="match status" value="1"/>
</dbReference>
<dbReference type="PROSITE" id="PS51712">
    <property type="entry name" value="G_ENGA"/>
    <property type="match status" value="2"/>
</dbReference>
<protein>
    <recommendedName>
        <fullName evidence="2 9">GTPase Der</fullName>
    </recommendedName>
    <alternativeName>
        <fullName evidence="7 9">GTP-binding protein EngA</fullName>
    </alternativeName>
</protein>
<dbReference type="Gene3D" id="3.30.300.20">
    <property type="match status" value="1"/>
</dbReference>
<feature type="binding site" evidence="9">
    <location>
        <begin position="183"/>
        <end position="190"/>
    </location>
    <ligand>
        <name>GTP</name>
        <dbReference type="ChEBI" id="CHEBI:37565"/>
        <label>2</label>
    </ligand>
</feature>
<dbReference type="GO" id="GO:0005525">
    <property type="term" value="F:GTP binding"/>
    <property type="evidence" value="ECO:0007669"/>
    <property type="project" value="UniProtKB-UniRule"/>
</dbReference>
<evidence type="ECO:0000256" key="11">
    <source>
        <dbReference type="RuleBase" id="RU004481"/>
    </source>
</evidence>
<dbReference type="InterPro" id="IPR031166">
    <property type="entry name" value="G_ENGA"/>
</dbReference>
<evidence type="ECO:0000256" key="8">
    <source>
        <dbReference type="ARBA" id="ARBA00053470"/>
    </source>
</evidence>
<feature type="binding site" evidence="9">
    <location>
        <begin position="295"/>
        <end position="298"/>
    </location>
    <ligand>
        <name>GTP</name>
        <dbReference type="ChEBI" id="CHEBI:37565"/>
        <label>2</label>
    </ligand>
</feature>
<feature type="domain" description="EngA-type G" evidence="12">
    <location>
        <begin position="4"/>
        <end position="168"/>
    </location>
</feature>
<dbReference type="InterPro" id="IPR015946">
    <property type="entry name" value="KH_dom-like_a/b"/>
</dbReference>
<dbReference type="InterPro" id="IPR006073">
    <property type="entry name" value="GTP-bd"/>
</dbReference>
<dbReference type="HAMAP" id="MF_00195">
    <property type="entry name" value="GTPase_Der"/>
    <property type="match status" value="1"/>
</dbReference>
<dbReference type="SMART" id="SM00173">
    <property type="entry name" value="RAS"/>
    <property type="match status" value="1"/>
</dbReference>